<dbReference type="InterPro" id="IPR029044">
    <property type="entry name" value="Nucleotide-diphossugar_trans"/>
</dbReference>
<sequence length="342" mass="40035">MKKLLTIIIPVYNSIKTIECTMNTLKNQNCQNFEVVIVDDGSTDGSLEKIRELNKDVEKFSITVISQENRGPSSARNVGIENSNGKYIMFLDSDDIYSPNMTKIMVDNMENSKSDLVVCGIKKKMKRKEYMLNMESTKYFDQKSIANNLENIQKKEILNSVSNKIYLLSIVREMKITFDENLSMGEDFRFNLQYINIINKMNIISDVLYIYETNSSYLTNKIRKNDYDNRKGNIEILDKFYKKHNLEVDLSFQYVKIFYSEIFNSFKEFGVFNFKKNINVINKLLIKEEIKTMYEKKITGNKIEKILTYPISHSSIVMIYSISILSFCGRNLKFNKIKTRSM</sequence>
<dbReference type="PANTHER" id="PTHR22916">
    <property type="entry name" value="GLYCOSYLTRANSFERASE"/>
    <property type="match status" value="1"/>
</dbReference>
<keyword evidence="1" id="KW-1133">Transmembrane helix</keyword>
<evidence type="ECO:0000313" key="4">
    <source>
        <dbReference type="Proteomes" id="UP000195918"/>
    </source>
</evidence>
<dbReference type="PANTHER" id="PTHR22916:SF3">
    <property type="entry name" value="UDP-GLCNAC:BETAGAL BETA-1,3-N-ACETYLGLUCOSAMINYLTRANSFERASE-LIKE PROTEIN 1"/>
    <property type="match status" value="1"/>
</dbReference>
<organism evidence="3 4">
    <name type="scientific">Vagococcus fluvialis bH819</name>
    <dbReference type="NCBI Taxonomy" id="1255619"/>
    <lineage>
        <taxon>Bacteria</taxon>
        <taxon>Bacillati</taxon>
        <taxon>Bacillota</taxon>
        <taxon>Bacilli</taxon>
        <taxon>Lactobacillales</taxon>
        <taxon>Enterococcaceae</taxon>
        <taxon>Vagococcus</taxon>
    </lineage>
</organism>
<evidence type="ECO:0000313" key="3">
    <source>
        <dbReference type="EMBL" id="SLM85244.1"/>
    </source>
</evidence>
<dbReference type="Pfam" id="PF00535">
    <property type="entry name" value="Glycos_transf_2"/>
    <property type="match status" value="1"/>
</dbReference>
<dbReference type="CDD" id="cd00761">
    <property type="entry name" value="Glyco_tranf_GTA_type"/>
    <property type="match status" value="1"/>
</dbReference>
<keyword evidence="1" id="KW-0812">Transmembrane</keyword>
<dbReference type="Proteomes" id="UP000195918">
    <property type="component" value="Unassembled WGS sequence"/>
</dbReference>
<gene>
    <name evidence="3" type="ORF">FM121_04050</name>
</gene>
<proteinExistence type="predicted"/>
<feature type="domain" description="Glycosyltransferase 2-like" evidence="2">
    <location>
        <begin position="6"/>
        <end position="141"/>
    </location>
</feature>
<keyword evidence="1" id="KW-0472">Membrane</keyword>
<dbReference type="EMBL" id="FWFD01000008">
    <property type="protein sequence ID" value="SLM85244.1"/>
    <property type="molecule type" value="Genomic_DNA"/>
</dbReference>
<accession>A0A1X6WLP1</accession>
<protein>
    <submittedName>
        <fullName evidence="3">Glycosyl transferase</fullName>
    </submittedName>
</protein>
<name>A0A1X6WLP1_9ENTE</name>
<dbReference type="SUPFAM" id="SSF53448">
    <property type="entry name" value="Nucleotide-diphospho-sugar transferases"/>
    <property type="match status" value="1"/>
</dbReference>
<dbReference type="GO" id="GO:0016758">
    <property type="term" value="F:hexosyltransferase activity"/>
    <property type="evidence" value="ECO:0007669"/>
    <property type="project" value="UniProtKB-ARBA"/>
</dbReference>
<keyword evidence="4" id="KW-1185">Reference proteome</keyword>
<dbReference type="Gene3D" id="3.90.550.10">
    <property type="entry name" value="Spore Coat Polysaccharide Biosynthesis Protein SpsA, Chain A"/>
    <property type="match status" value="1"/>
</dbReference>
<reference evidence="4" key="1">
    <citation type="submission" date="2017-02" db="EMBL/GenBank/DDBJ databases">
        <authorList>
            <person name="Dridi B."/>
        </authorList>
    </citation>
    <scope>NUCLEOTIDE SEQUENCE [LARGE SCALE GENOMIC DNA]</scope>
    <source>
        <strain evidence="4">bH819</strain>
    </source>
</reference>
<feature type="transmembrane region" description="Helical" evidence="1">
    <location>
        <begin position="311"/>
        <end position="332"/>
    </location>
</feature>
<dbReference type="AlphaFoldDB" id="A0A1X6WLP1"/>
<dbReference type="InterPro" id="IPR001173">
    <property type="entry name" value="Glyco_trans_2-like"/>
</dbReference>
<evidence type="ECO:0000259" key="2">
    <source>
        <dbReference type="Pfam" id="PF00535"/>
    </source>
</evidence>
<keyword evidence="3" id="KW-0808">Transferase</keyword>
<dbReference type="RefSeq" id="WP_086950888.1">
    <property type="nucleotide sequence ID" value="NZ_FWFD01000008.1"/>
</dbReference>
<evidence type="ECO:0000256" key="1">
    <source>
        <dbReference type="SAM" id="Phobius"/>
    </source>
</evidence>
<dbReference type="OrthoDB" id="396512at2"/>